<evidence type="ECO:0008006" key="3">
    <source>
        <dbReference type="Google" id="ProtNLM"/>
    </source>
</evidence>
<comment type="caution">
    <text evidence="1">The sequence shown here is derived from an EMBL/GenBank/DDBJ whole genome shotgun (WGS) entry which is preliminary data.</text>
</comment>
<organism evidence="1 2">
    <name type="scientific">Chryseobacterium arthrosphaerae</name>
    <dbReference type="NCBI Taxonomy" id="651561"/>
    <lineage>
        <taxon>Bacteria</taxon>
        <taxon>Pseudomonadati</taxon>
        <taxon>Bacteroidota</taxon>
        <taxon>Flavobacteriia</taxon>
        <taxon>Flavobacteriales</taxon>
        <taxon>Weeksellaceae</taxon>
        <taxon>Chryseobacterium group</taxon>
        <taxon>Chryseobacterium</taxon>
    </lineage>
</organism>
<evidence type="ECO:0000313" key="1">
    <source>
        <dbReference type="EMBL" id="RTZ46067.1"/>
    </source>
</evidence>
<reference evidence="1 2" key="1">
    <citation type="submission" date="2018-12" db="EMBL/GenBank/DDBJ databases">
        <title>Draft Genome Sequence of Chryseobacterium arthrosphaerae strain ED882-96 Isolated from the Blood of a Patient with Liver Cirrhosis in Taiwan.</title>
        <authorList>
            <person name="Lin J.-N."/>
            <person name="Lai C.-H."/>
            <person name="Yang C.-H."/>
            <person name="Huang Y.-H."/>
        </authorList>
    </citation>
    <scope>NUCLEOTIDE SEQUENCE [LARGE SCALE GENOMIC DNA]</scope>
    <source>
        <strain evidence="1 2">ED882-96</strain>
    </source>
</reference>
<gene>
    <name evidence="1" type="ORF">EJ377_16195</name>
</gene>
<dbReference type="InterPro" id="IPR011047">
    <property type="entry name" value="Quinoprotein_ADH-like_sf"/>
</dbReference>
<accession>A0A3S0NKR5</accession>
<protein>
    <recommendedName>
        <fullName evidence="3">PilC beta-propeller domain-containing protein</fullName>
    </recommendedName>
</protein>
<dbReference type="AlphaFoldDB" id="A0A3S0NKR5"/>
<proteinExistence type="predicted"/>
<sequence length="242" mass="27071">MKYNTSDGNLAWSKSLQGDVNFLSRRCDVQMMYMDSSKNIHAVMGFRAGTHLDGMITVPSTYTSSYKYYLVKFSYNNGNMTPEPIGASYDRRNKHRGDDGKVNLLYDESLNRYYLAGRRMYGESSTDYEAFSYNNVPFTKDGYLLAFDGTTGAELWRKELDGAVPGIVDNEIHSLIKDSESSDIYISGRYFAGTAAGTFGNYTFPLPNYTGQVPFVMRLNATEPCSGLKLQTGLPHTALIVL</sequence>
<evidence type="ECO:0000313" key="2">
    <source>
        <dbReference type="Proteomes" id="UP000276953"/>
    </source>
</evidence>
<dbReference type="SUPFAM" id="SSF50998">
    <property type="entry name" value="Quinoprotein alcohol dehydrogenase-like"/>
    <property type="match status" value="1"/>
</dbReference>
<dbReference type="EMBL" id="RYFC01000003">
    <property type="protein sequence ID" value="RTZ46067.1"/>
    <property type="molecule type" value="Genomic_DNA"/>
</dbReference>
<dbReference type="Proteomes" id="UP000276953">
    <property type="component" value="Unassembled WGS sequence"/>
</dbReference>
<name>A0A3S0NKR5_9FLAO</name>